<dbReference type="Proteomes" id="UP000825935">
    <property type="component" value="Chromosome 1"/>
</dbReference>
<evidence type="ECO:0000313" key="2">
    <source>
        <dbReference type="Proteomes" id="UP000825935"/>
    </source>
</evidence>
<proteinExistence type="predicted"/>
<dbReference type="EMBL" id="CM035406">
    <property type="protein sequence ID" value="KAH7446000.1"/>
    <property type="molecule type" value="Genomic_DNA"/>
</dbReference>
<gene>
    <name evidence="1" type="ORF">KP509_01G032200</name>
</gene>
<name>A0A8T2VFL9_CERRI</name>
<dbReference type="AlphaFoldDB" id="A0A8T2VFL9"/>
<evidence type="ECO:0000313" key="1">
    <source>
        <dbReference type="EMBL" id="KAH7446000.1"/>
    </source>
</evidence>
<protein>
    <submittedName>
        <fullName evidence="1">Uncharacterized protein</fullName>
    </submittedName>
</protein>
<sequence length="58" mass="6432">MLSAEELQYPGTRSVIWCAGNGIAGMIPVNFSMHSNCRKSFVRVQILSMPLFCVDIVL</sequence>
<accession>A0A8T2VFL9</accession>
<comment type="caution">
    <text evidence="1">The sequence shown here is derived from an EMBL/GenBank/DDBJ whole genome shotgun (WGS) entry which is preliminary data.</text>
</comment>
<organism evidence="1 2">
    <name type="scientific">Ceratopteris richardii</name>
    <name type="common">Triangle waterfern</name>
    <dbReference type="NCBI Taxonomy" id="49495"/>
    <lineage>
        <taxon>Eukaryota</taxon>
        <taxon>Viridiplantae</taxon>
        <taxon>Streptophyta</taxon>
        <taxon>Embryophyta</taxon>
        <taxon>Tracheophyta</taxon>
        <taxon>Polypodiopsida</taxon>
        <taxon>Polypodiidae</taxon>
        <taxon>Polypodiales</taxon>
        <taxon>Pteridineae</taxon>
        <taxon>Pteridaceae</taxon>
        <taxon>Parkerioideae</taxon>
        <taxon>Ceratopteris</taxon>
    </lineage>
</organism>
<reference evidence="1" key="1">
    <citation type="submission" date="2021-08" db="EMBL/GenBank/DDBJ databases">
        <title>WGS assembly of Ceratopteris richardii.</title>
        <authorList>
            <person name="Marchant D.B."/>
            <person name="Chen G."/>
            <person name="Jenkins J."/>
            <person name="Shu S."/>
            <person name="Leebens-Mack J."/>
            <person name="Grimwood J."/>
            <person name="Schmutz J."/>
            <person name="Soltis P."/>
            <person name="Soltis D."/>
            <person name="Chen Z.-H."/>
        </authorList>
    </citation>
    <scope>NUCLEOTIDE SEQUENCE</scope>
    <source>
        <strain evidence="1">Whitten #5841</strain>
        <tissue evidence="1">Leaf</tissue>
    </source>
</reference>
<keyword evidence="2" id="KW-1185">Reference proteome</keyword>